<feature type="region of interest" description="Disordered" evidence="1">
    <location>
        <begin position="314"/>
        <end position="376"/>
    </location>
</feature>
<name>A0A8S9ND35_BRACR</name>
<dbReference type="AlphaFoldDB" id="A0A8S9ND35"/>
<feature type="compositionally biased region" description="Polar residues" evidence="1">
    <location>
        <begin position="80"/>
        <end position="94"/>
    </location>
</feature>
<proteinExistence type="predicted"/>
<protein>
    <submittedName>
        <fullName evidence="2">Uncharacterized protein</fullName>
    </submittedName>
</protein>
<gene>
    <name evidence="2" type="ORF">F2Q69_00040957</name>
</gene>
<feature type="compositionally biased region" description="Low complexity" evidence="1">
    <location>
        <begin position="428"/>
        <end position="442"/>
    </location>
</feature>
<feature type="region of interest" description="Disordered" evidence="1">
    <location>
        <begin position="770"/>
        <end position="808"/>
    </location>
</feature>
<dbReference type="EMBL" id="QGKX02001621">
    <property type="protein sequence ID" value="KAF3499817.1"/>
    <property type="molecule type" value="Genomic_DNA"/>
</dbReference>
<feature type="region of interest" description="Disordered" evidence="1">
    <location>
        <begin position="405"/>
        <end position="445"/>
    </location>
</feature>
<evidence type="ECO:0000313" key="3">
    <source>
        <dbReference type="Proteomes" id="UP000712600"/>
    </source>
</evidence>
<evidence type="ECO:0000313" key="2">
    <source>
        <dbReference type="EMBL" id="KAF3499817.1"/>
    </source>
</evidence>
<accession>A0A8S9ND35</accession>
<dbReference type="Proteomes" id="UP000712600">
    <property type="component" value="Unassembled WGS sequence"/>
</dbReference>
<reference evidence="2" key="1">
    <citation type="submission" date="2019-12" db="EMBL/GenBank/DDBJ databases">
        <title>Genome sequencing and annotation of Brassica cretica.</title>
        <authorList>
            <person name="Studholme D.J."/>
            <person name="Sarris P."/>
        </authorList>
    </citation>
    <scope>NUCLEOTIDE SEQUENCE</scope>
    <source>
        <strain evidence="2">PFS-109/04</strain>
        <tissue evidence="2">Leaf</tissue>
    </source>
</reference>
<feature type="region of interest" description="Disordered" evidence="1">
    <location>
        <begin position="229"/>
        <end position="248"/>
    </location>
</feature>
<feature type="region of interest" description="Disordered" evidence="1">
    <location>
        <begin position="145"/>
        <end position="165"/>
    </location>
</feature>
<feature type="compositionally biased region" description="Low complexity" evidence="1">
    <location>
        <begin position="791"/>
        <end position="805"/>
    </location>
</feature>
<comment type="caution">
    <text evidence="2">The sequence shown here is derived from an EMBL/GenBank/DDBJ whole genome shotgun (WGS) entry which is preliminary data.</text>
</comment>
<evidence type="ECO:0000256" key="1">
    <source>
        <dbReference type="SAM" id="MobiDB-lite"/>
    </source>
</evidence>
<sequence>MWRVVGVTPVKLGRRTDWESLETSEARRTITKEKELDDTSTDFQSRVDRYGKSFRNRVTTRQTRNPPPPETSGAKVYRQSVAQASWRTRNNNENAPKYYSPPFERIRNSTSKATIRTITKEKELDDTSTDFQSRVDRYGKSFGNRVTTRQTRNPPPPETSGAKVYRQSVAQASWRTRNNNENAPNYYSPPFERIRDSTSKANGSLHRRSLFTRGEQHHWRVKSIIPSHRETQEPTRNTIESQDLIPPTPIPTREEVIEELNHATLQYLSCTDPTEAAARRQRVYASDAQGHMEEAADIIIASAIAASNPIQPLQLGTVEQSGPPLTLPEQEPQPDDEVQSQVQSQRIEKASQGASRVKNKRRRSSPFSRSPIDNRPVISIMNAKGPAQPPSPNTNLPATAAPIIAPQASDSTQTGERDRHPRRVRARTTPSKSKPATTSPKTFRGASSKKMIFSMTQRSPGQTQQRRIQSQIQIPGTRRTITKEKELDDTSTDFQSRVDRYGKSFRNRVTTRQTRNPPPPETSGAKVYRQSVAQASWRTRNNNENAPKYYSPPFERIRNSTSKANGSLRKRSLFTQGEQHHWRVKSIIPSHRETQEPTRNTIKPQDLILPTPIPTREEVIEELNHATLQYLSCPDPTEAAARRQRVYASDAQGHMEEAADRIIASAIAASNPIQPLQLGTVEQSGPPLTLPEQEPQPDDEVQSQVQSQRIEEASQGASRVKNKRRRSSPFSRSPIDNRPVISITNAKGPAQPPSPNTNLQATAALIIALQASDSTQTGERDRHPRRVRARTTPSKSKPATTSPKTFRGASSKKMIFSMTQRSPGQAQQKRIQSQIQIPGTSGLEFAVLPSRLFRSLVFL</sequence>
<feature type="region of interest" description="Disordered" evidence="1">
    <location>
        <begin position="677"/>
        <end position="757"/>
    </location>
</feature>
<organism evidence="2 3">
    <name type="scientific">Brassica cretica</name>
    <name type="common">Mustard</name>
    <dbReference type="NCBI Taxonomy" id="69181"/>
    <lineage>
        <taxon>Eukaryota</taxon>
        <taxon>Viridiplantae</taxon>
        <taxon>Streptophyta</taxon>
        <taxon>Embryophyta</taxon>
        <taxon>Tracheophyta</taxon>
        <taxon>Spermatophyta</taxon>
        <taxon>Magnoliopsida</taxon>
        <taxon>eudicotyledons</taxon>
        <taxon>Gunneridae</taxon>
        <taxon>Pentapetalae</taxon>
        <taxon>rosids</taxon>
        <taxon>malvids</taxon>
        <taxon>Brassicales</taxon>
        <taxon>Brassicaceae</taxon>
        <taxon>Brassiceae</taxon>
        <taxon>Brassica</taxon>
    </lineage>
</organism>
<feature type="region of interest" description="Disordered" evidence="1">
    <location>
        <begin position="32"/>
        <end position="104"/>
    </location>
</feature>